<protein>
    <recommendedName>
        <fullName evidence="4">Tubby C-terminal domain-containing protein</fullName>
    </recommendedName>
</protein>
<dbReference type="Proteomes" id="UP000054560">
    <property type="component" value="Unassembled WGS sequence"/>
</dbReference>
<accession>A0A0L0FKK6</accession>
<dbReference type="EMBL" id="KQ242880">
    <property type="protein sequence ID" value="KNC77001.1"/>
    <property type="molecule type" value="Genomic_DNA"/>
</dbReference>
<sequence length="333" mass="37816">HDTFVVQNNHIPLNVTALSHQSTTTIWLHSPQPGQSSDSPRQLFVSSQRASQRSEGPPRPIRSKDQPMRSPRSQRRASMHSIDSQTYTDIGHHTPQRNRPTQQHQHQHQFAKSVGKQGSMRQVPQMMTYSQPLAAPAPTRSASHSDVRASGWQTVHVNPSGFTRQDKRNFSLEVFDECHRLICVFKLHTPYKNGFFSAHTKEMGENLTMVDPHGQVLRQATFCFKKWKYYVPGMGQMTRRGLSGQHRTFNFDNGRSYKLKRKTRMLSFKGATCEVSELGIPVARFAEPISATRTVLEVAPRVGVYDMLMVAMCYDRWGQYEHDNDGCSSGGDS</sequence>
<keyword evidence="3" id="KW-1185">Reference proteome</keyword>
<feature type="non-terminal residue" evidence="2">
    <location>
        <position position="1"/>
    </location>
</feature>
<evidence type="ECO:0008006" key="4">
    <source>
        <dbReference type="Google" id="ProtNLM"/>
    </source>
</evidence>
<feature type="compositionally biased region" description="Polar residues" evidence="1">
    <location>
        <begin position="27"/>
        <end position="54"/>
    </location>
</feature>
<feature type="compositionally biased region" description="Polar residues" evidence="1">
    <location>
        <begin position="97"/>
        <end position="110"/>
    </location>
</feature>
<evidence type="ECO:0000313" key="3">
    <source>
        <dbReference type="Proteomes" id="UP000054560"/>
    </source>
</evidence>
<proteinExistence type="predicted"/>
<name>A0A0L0FKK6_9EUKA</name>
<dbReference type="RefSeq" id="XP_014150903.1">
    <property type="nucleotide sequence ID" value="XM_014295428.1"/>
</dbReference>
<feature type="region of interest" description="Disordered" evidence="1">
    <location>
        <begin position="27"/>
        <end position="110"/>
    </location>
</feature>
<organism evidence="2 3">
    <name type="scientific">Sphaeroforma arctica JP610</name>
    <dbReference type="NCBI Taxonomy" id="667725"/>
    <lineage>
        <taxon>Eukaryota</taxon>
        <taxon>Ichthyosporea</taxon>
        <taxon>Ichthyophonida</taxon>
        <taxon>Sphaeroforma</taxon>
    </lineage>
</organism>
<dbReference type="GeneID" id="25911032"/>
<dbReference type="AlphaFoldDB" id="A0A0L0FKK6"/>
<gene>
    <name evidence="2" type="ORF">SARC_10528</name>
</gene>
<evidence type="ECO:0000313" key="2">
    <source>
        <dbReference type="EMBL" id="KNC77001.1"/>
    </source>
</evidence>
<reference evidence="2 3" key="1">
    <citation type="submission" date="2011-02" db="EMBL/GenBank/DDBJ databases">
        <title>The Genome Sequence of Sphaeroforma arctica JP610.</title>
        <authorList>
            <consortium name="The Broad Institute Genome Sequencing Platform"/>
            <person name="Russ C."/>
            <person name="Cuomo C."/>
            <person name="Young S.K."/>
            <person name="Zeng Q."/>
            <person name="Gargeya S."/>
            <person name="Alvarado L."/>
            <person name="Berlin A."/>
            <person name="Chapman S.B."/>
            <person name="Chen Z."/>
            <person name="Freedman E."/>
            <person name="Gellesch M."/>
            <person name="Goldberg J."/>
            <person name="Griggs A."/>
            <person name="Gujja S."/>
            <person name="Heilman E."/>
            <person name="Heiman D."/>
            <person name="Howarth C."/>
            <person name="Mehta T."/>
            <person name="Neiman D."/>
            <person name="Pearson M."/>
            <person name="Roberts A."/>
            <person name="Saif S."/>
            <person name="Shea T."/>
            <person name="Shenoy N."/>
            <person name="Sisk P."/>
            <person name="Stolte C."/>
            <person name="Sykes S."/>
            <person name="White J."/>
            <person name="Yandava C."/>
            <person name="Burger G."/>
            <person name="Gray M.W."/>
            <person name="Holland P.W.H."/>
            <person name="King N."/>
            <person name="Lang F.B.F."/>
            <person name="Roger A.J."/>
            <person name="Ruiz-Trillo I."/>
            <person name="Haas B."/>
            <person name="Nusbaum C."/>
            <person name="Birren B."/>
        </authorList>
    </citation>
    <scope>NUCLEOTIDE SEQUENCE [LARGE SCALE GENOMIC DNA]</scope>
    <source>
        <strain evidence="2 3">JP610</strain>
    </source>
</reference>
<evidence type="ECO:0000256" key="1">
    <source>
        <dbReference type="SAM" id="MobiDB-lite"/>
    </source>
</evidence>